<dbReference type="SUPFAM" id="SSF81653">
    <property type="entry name" value="Calcium ATPase, transduction domain A"/>
    <property type="match status" value="1"/>
</dbReference>
<dbReference type="STRING" id="420778.A0A1S8B7F7"/>
<dbReference type="FunFam" id="3.40.1110.10:FF:000090">
    <property type="entry name" value="Phospholipid-transporting ATPase"/>
    <property type="match status" value="1"/>
</dbReference>
<dbReference type="InterPro" id="IPR018303">
    <property type="entry name" value="ATPase_P-typ_P_site"/>
</dbReference>
<dbReference type="PANTHER" id="PTHR24092">
    <property type="entry name" value="PROBABLE PHOSPHOLIPID-TRANSPORTING ATPASE"/>
    <property type="match status" value="1"/>
</dbReference>
<dbReference type="InterPro" id="IPR023298">
    <property type="entry name" value="ATPase_P-typ_TM_dom_sf"/>
</dbReference>
<feature type="compositionally biased region" description="Low complexity" evidence="17">
    <location>
        <begin position="789"/>
        <end position="808"/>
    </location>
</feature>
<dbReference type="InterPro" id="IPR036412">
    <property type="entry name" value="HAD-like_sf"/>
</dbReference>
<feature type="region of interest" description="Disordered" evidence="17">
    <location>
        <begin position="1"/>
        <end position="176"/>
    </location>
</feature>
<keyword evidence="3 16" id="KW-0812">Transmembrane</keyword>
<keyword evidence="4 15" id="KW-0479">Metal-binding</keyword>
<dbReference type="PROSITE" id="PS00154">
    <property type="entry name" value="ATPASE_E1_E2"/>
    <property type="match status" value="1"/>
</dbReference>
<dbReference type="GO" id="GO:0005802">
    <property type="term" value="C:trans-Golgi network"/>
    <property type="evidence" value="ECO:0007669"/>
    <property type="project" value="TreeGrafter"/>
</dbReference>
<evidence type="ECO:0000313" key="20">
    <source>
        <dbReference type="EMBL" id="OMP83131.1"/>
    </source>
</evidence>
<dbReference type="Proteomes" id="UP000190776">
    <property type="component" value="Unassembled WGS sequence"/>
</dbReference>
<feature type="compositionally biased region" description="Polar residues" evidence="17">
    <location>
        <begin position="137"/>
        <end position="153"/>
    </location>
</feature>
<comment type="cofactor">
    <cofactor evidence="15">
        <name>Mg(2+)</name>
        <dbReference type="ChEBI" id="CHEBI:18420"/>
    </cofactor>
</comment>
<keyword evidence="7 15" id="KW-0460">Magnesium</keyword>
<feature type="binding site" evidence="14">
    <location>
        <position position="1317"/>
    </location>
    <ligand>
        <name>ATP</name>
        <dbReference type="ChEBI" id="CHEBI:30616"/>
    </ligand>
</feature>
<evidence type="ECO:0000256" key="11">
    <source>
        <dbReference type="ARBA" id="ARBA00034036"/>
    </source>
</evidence>
<feature type="binding site" evidence="15">
    <location>
        <position position="1318"/>
    </location>
    <ligand>
        <name>Mg(2+)</name>
        <dbReference type="ChEBI" id="CHEBI:18420"/>
    </ligand>
</feature>
<feature type="region of interest" description="Disordered" evidence="17">
    <location>
        <begin position="789"/>
        <end position="813"/>
    </location>
</feature>
<dbReference type="InterPro" id="IPR001757">
    <property type="entry name" value="P_typ_ATPase"/>
</dbReference>
<feature type="active site" description="4-aspartylphosphate intermediate" evidence="13">
    <location>
        <position position="712"/>
    </location>
</feature>
<feature type="binding site" evidence="14">
    <location>
        <position position="1200"/>
    </location>
    <ligand>
        <name>ATP</name>
        <dbReference type="ChEBI" id="CHEBI:30616"/>
    </ligand>
</feature>
<feature type="domain" description="P-type ATPase N-terminal" evidence="18">
    <location>
        <begin position="328"/>
        <end position="384"/>
    </location>
</feature>
<dbReference type="PRINTS" id="PR00119">
    <property type="entry name" value="CATATPASE"/>
</dbReference>
<feature type="binding site" evidence="15">
    <location>
        <position position="714"/>
    </location>
    <ligand>
        <name>Mg(2+)</name>
        <dbReference type="ChEBI" id="CHEBI:18420"/>
    </ligand>
</feature>
<comment type="caution">
    <text evidence="20">The sequence shown here is derived from an EMBL/GenBank/DDBJ whole genome shotgun (WGS) entry which is preliminary data.</text>
</comment>
<dbReference type="EC" id="7.6.2.1" evidence="16"/>
<feature type="binding site" evidence="14">
    <location>
        <position position="1119"/>
    </location>
    <ligand>
        <name>ATP</name>
        <dbReference type="ChEBI" id="CHEBI:30616"/>
    </ligand>
</feature>
<evidence type="ECO:0000256" key="7">
    <source>
        <dbReference type="ARBA" id="ARBA00022842"/>
    </source>
</evidence>
<evidence type="ECO:0000259" key="18">
    <source>
        <dbReference type="Pfam" id="PF16209"/>
    </source>
</evidence>
<dbReference type="GO" id="GO:0140326">
    <property type="term" value="F:ATPase-coupled intramembrane lipid transporter activity"/>
    <property type="evidence" value="ECO:0007669"/>
    <property type="project" value="UniProtKB-EC"/>
</dbReference>
<evidence type="ECO:0000256" key="6">
    <source>
        <dbReference type="ARBA" id="ARBA00022840"/>
    </source>
</evidence>
<dbReference type="InterPro" id="IPR008250">
    <property type="entry name" value="ATPase_P-typ_transduc_dom_A_sf"/>
</dbReference>
<dbReference type="Gene3D" id="3.40.50.1000">
    <property type="entry name" value="HAD superfamily/HAD-like"/>
    <property type="match status" value="1"/>
</dbReference>
<feature type="compositionally biased region" description="Basic and acidic residues" evidence="17">
    <location>
        <begin position="1728"/>
        <end position="1737"/>
    </location>
</feature>
<feature type="binding site" evidence="14">
    <location>
        <position position="712"/>
    </location>
    <ligand>
        <name>ATP</name>
        <dbReference type="ChEBI" id="CHEBI:30616"/>
    </ligand>
</feature>
<reference evidence="20 21" key="1">
    <citation type="submission" date="2017-01" db="EMBL/GenBank/DDBJ databases">
        <title>Draft genome sequence of Diplodia seriata F98.1, a fungal species involved in grapevine trunk diseases.</title>
        <authorList>
            <person name="Robert-Siegwald G."/>
            <person name="Vallet J."/>
            <person name="Abou-Mansour E."/>
            <person name="Xu J."/>
            <person name="Rey P."/>
            <person name="Bertsch C."/>
            <person name="Rego C."/>
            <person name="Larignon P."/>
            <person name="Fontaine F."/>
            <person name="Lebrun M.-H."/>
        </authorList>
    </citation>
    <scope>NUCLEOTIDE SEQUENCE [LARGE SCALE GENOMIC DNA]</scope>
    <source>
        <strain evidence="20 21">F98.1</strain>
    </source>
</reference>
<evidence type="ECO:0000256" key="16">
    <source>
        <dbReference type="RuleBase" id="RU362033"/>
    </source>
</evidence>
<feature type="binding site" evidence="14">
    <location>
        <position position="1199"/>
    </location>
    <ligand>
        <name>ATP</name>
        <dbReference type="ChEBI" id="CHEBI:30616"/>
    </ligand>
</feature>
<accession>A0A1S8B7F7</accession>
<evidence type="ECO:0000256" key="4">
    <source>
        <dbReference type="ARBA" id="ARBA00022723"/>
    </source>
</evidence>
<dbReference type="Gene3D" id="2.70.150.10">
    <property type="entry name" value="Calcium-transporting ATPase, cytoplasmic transduction domain A"/>
    <property type="match status" value="1"/>
</dbReference>
<dbReference type="Pfam" id="PF13246">
    <property type="entry name" value="Cation_ATPase"/>
    <property type="match status" value="1"/>
</dbReference>
<evidence type="ECO:0000256" key="13">
    <source>
        <dbReference type="PIRSR" id="PIRSR606539-1"/>
    </source>
</evidence>
<dbReference type="SFLD" id="SFLDS00003">
    <property type="entry name" value="Haloacid_Dehalogenase"/>
    <property type="match status" value="1"/>
</dbReference>
<feature type="compositionally biased region" description="Basic residues" evidence="17">
    <location>
        <begin position="750"/>
        <end position="764"/>
    </location>
</feature>
<evidence type="ECO:0000313" key="21">
    <source>
        <dbReference type="Proteomes" id="UP000190776"/>
    </source>
</evidence>
<dbReference type="SUPFAM" id="SSF81660">
    <property type="entry name" value="Metal cation-transporting ATPase, ATP-binding domain N"/>
    <property type="match status" value="1"/>
</dbReference>
<dbReference type="InterPro" id="IPR032631">
    <property type="entry name" value="P-type_ATPase_N"/>
</dbReference>
<dbReference type="InterPro" id="IPR044492">
    <property type="entry name" value="P_typ_ATPase_HD_dom"/>
</dbReference>
<dbReference type="FunFam" id="3.40.50.1000:FF:000172">
    <property type="entry name" value="Phospholipid-transporting ATPase"/>
    <property type="match status" value="1"/>
</dbReference>
<comment type="catalytic activity">
    <reaction evidence="12">
        <text>a 1,2-diacyl-sn-glycero-3-phosphoethanolamine(out) + ATP + H2O = a 1,2-diacyl-sn-glycero-3-phosphoethanolamine(in) + ADP + phosphate + H(+)</text>
        <dbReference type="Rhea" id="RHEA:66132"/>
        <dbReference type="ChEBI" id="CHEBI:15377"/>
        <dbReference type="ChEBI" id="CHEBI:15378"/>
        <dbReference type="ChEBI" id="CHEBI:30616"/>
        <dbReference type="ChEBI" id="CHEBI:43474"/>
        <dbReference type="ChEBI" id="CHEBI:64612"/>
        <dbReference type="ChEBI" id="CHEBI:456216"/>
    </reaction>
    <physiologicalReaction direction="left-to-right" evidence="12">
        <dbReference type="Rhea" id="RHEA:66133"/>
    </physiologicalReaction>
</comment>
<dbReference type="InterPro" id="IPR006539">
    <property type="entry name" value="P-type_ATPase_IV"/>
</dbReference>
<keyword evidence="5 14" id="KW-0547">Nucleotide-binding</keyword>
<feature type="region of interest" description="Disordered" evidence="17">
    <location>
        <begin position="201"/>
        <end position="258"/>
    </location>
</feature>
<keyword evidence="9 16" id="KW-1133">Transmembrane helix</keyword>
<feature type="region of interest" description="Disordered" evidence="17">
    <location>
        <begin position="745"/>
        <end position="772"/>
    </location>
</feature>
<feature type="transmembrane region" description="Helical" evidence="16">
    <location>
        <begin position="1518"/>
        <end position="1540"/>
    </location>
</feature>
<evidence type="ECO:0000256" key="8">
    <source>
        <dbReference type="ARBA" id="ARBA00022967"/>
    </source>
</evidence>
<dbReference type="SUPFAM" id="SSF56784">
    <property type="entry name" value="HAD-like"/>
    <property type="match status" value="1"/>
</dbReference>
<evidence type="ECO:0000256" key="12">
    <source>
        <dbReference type="ARBA" id="ARBA00049128"/>
    </source>
</evidence>
<dbReference type="InterPro" id="IPR023299">
    <property type="entry name" value="ATPase_P-typ_cyto_dom_N"/>
</dbReference>
<evidence type="ECO:0000256" key="3">
    <source>
        <dbReference type="ARBA" id="ARBA00022692"/>
    </source>
</evidence>
<proteinExistence type="inferred from homology"/>
<dbReference type="InterPro" id="IPR023214">
    <property type="entry name" value="HAD_sf"/>
</dbReference>
<keyword evidence="8 16" id="KW-1278">Translocase</keyword>
<keyword evidence="10 16" id="KW-0472">Membrane</keyword>
<dbReference type="SFLD" id="SFLDG00002">
    <property type="entry name" value="C1.7:_P-type_atpase_like"/>
    <property type="match status" value="1"/>
</dbReference>
<dbReference type="GO" id="GO:0032456">
    <property type="term" value="P:endocytic recycling"/>
    <property type="evidence" value="ECO:0007669"/>
    <property type="project" value="TreeGrafter"/>
</dbReference>
<feature type="domain" description="P-type ATPase C-terminal" evidence="19">
    <location>
        <begin position="1340"/>
        <end position="1593"/>
    </location>
</feature>
<dbReference type="SFLD" id="SFLDF00027">
    <property type="entry name" value="p-type_atpase"/>
    <property type="match status" value="1"/>
</dbReference>
<feature type="binding site" evidence="14">
    <location>
        <position position="940"/>
    </location>
    <ligand>
        <name>ATP</name>
        <dbReference type="ChEBI" id="CHEBI:30616"/>
    </ligand>
</feature>
<sequence>MTGADADRPSPGLPDMRRRHSTHAHESANLDDAASSANSAGTGMHDLDRSGRRVFTDPAAAHRQRTSAASAVDSAELPTSPTNVPPTERATRVRFSTDFERTAVPGDIGPAADGNGRLPPAALPGSAMGQLERPGTPNLSVNTAPANAATEDSTAAPETARSRLSPLSPTGRNRGYSLRSSLFRRNVEHPNASPGSVIELEDAASSSSPVPPMSAACGQPKKPSVDGPSVSVEQAEVSPPRAPAEPAPQSQKRADEKSALRGISALPNYESWINEKEGRKSIVKTVKENAEKLRKFVFRIKEIPPSKDGRHIDLDASRKKTLIDERIGKPYVPNTIRSSRYNVWNFLPRQLIAQFSKLANFYFLCVSILQMIPGLSTTGQFTTIVPLLFFVSLSIGKEGYDDLRRYRLDKAENSRTCKVLHAYKPVDKEASGTDPENDPTTPSLGPTHWAKTKWKDLKVGDVVKLERDEAAPADLVLLHSTGANGIAYVETMALDGETNLKSKQTAALLAKTCDTDNKVASCRAHFVVEDPNTDLYNFEGRVTYNGETAPLTNVEIMYRGSILRNTPEAVGMVIYSGEDCKIRMNANKNPRIKAPALQTIVNRIVIIVVIFVILLAIFNTVAYQIWSGKKEDDAWYLTDASVAFFPILASYIIMFNTMIPLSLYVSLEIVKVWQMWMLNDIDMYHKESNTPFEPRTSTINEELGQVSYVFSDKTGTLTDNSMKFRKMSVAGTAWLHNYDLEQNESPLVRRPTHKRKNKGKKPLRKSLASVKQALKPENQDGFEALGSEAATEAAEAAEAQESQWTSSARPSKPQSELLTSDLIKYIQRKPYTVFAKKARMFLLSIALCHTCLPEKRKDGSVDFQASSPDELALVKAAQELGFMLIDRDIGTITLKSFPSADGEPVVEIFEVLDVIEFSSKRKRMSAIVRFPDNRVCLLCKGADSIIMQRLKNASLAHQKVVEIERRANKRKSMEAQVAIARRSEQIERKSMSRPSMSRPSFNMNRKSIGGVSRQSMGSTHMQPIRDELNEWLNDREREIDVSSVEEQSMYYSPRPSAQFSPRPSAQFNGRQSMAISEARSSMQLDDEDELVEEALVVDEPTVFERCFQHINDFSTEGLRTLLYGFRFLDEQEYQAWKKVYLDATTSLVDRQIMIERAGEMIEQDLDLAGATAIEDKLQNGVPQTIDKLRRANIKMWMLTGDKRETAINIGHSCRLIKDYSSLTILDHEVGEVEQSIATAIVDISEGKVAHSVVVVDGQTLAMIENDRPVYSLFFDLAVLADSVICCRASPSQKAGLVNMVRKKVKKSITLAIGDGANDIAMIQEAHVGIGITGKEGLQAARVSDYSMAQFRFLTKLLLVHGRWNYIRTCKYTVATFWKEFLFYLTQALYQRWVGYTGTSLYESWSLSMFNTLFTSLPVIILGIFDKDLSPATLIAVPELYTKGQRNGGFNFRIYLGWMFMASCEMVIIFFCMLGLYAQAVFTNDQSIYALGTLSYTAVVILITFKLQGLEMHAKTATAAFSAVLSVGGWFLWCIILASSYKETESIYYVRDGLWDAQRFGRNALWWLTLVMIVTCVAVFETGVKTARAAFWPTDVDRFQVLEKDGAIRQRFEDAAAEELAQGWERFGREGETAPAAERRKKKRFSSEKKKKWDWFGLVERDDDSDVDEGDVEEAELEAVLTVEQQQEANRIGKTRTVEEEERREGEVRDLLRNRPDELSDAQQQQQQQRERELREREEEVDLEQGIAGSGSRPRTSLEIHEMLARGFGGGTKEE</sequence>
<evidence type="ECO:0000259" key="19">
    <source>
        <dbReference type="Pfam" id="PF16212"/>
    </source>
</evidence>
<feature type="binding site" evidence="14">
    <location>
        <position position="1201"/>
    </location>
    <ligand>
        <name>ATP</name>
        <dbReference type="ChEBI" id="CHEBI:30616"/>
    </ligand>
</feature>
<dbReference type="GO" id="GO:0005886">
    <property type="term" value="C:plasma membrane"/>
    <property type="evidence" value="ECO:0007669"/>
    <property type="project" value="TreeGrafter"/>
</dbReference>
<dbReference type="PANTHER" id="PTHR24092:SF174">
    <property type="entry name" value="PHOSPHOLIPID-TRANSPORTING ATPASE DNF3-RELATED"/>
    <property type="match status" value="1"/>
</dbReference>
<comment type="subcellular location">
    <subcellularLocation>
        <location evidence="1 16">Membrane</location>
        <topology evidence="1 16">Multi-pass membrane protein</topology>
    </subcellularLocation>
</comment>
<feature type="compositionally biased region" description="Low complexity" evidence="17">
    <location>
        <begin position="203"/>
        <end position="216"/>
    </location>
</feature>
<feature type="compositionally biased region" description="Basic and acidic residues" evidence="17">
    <location>
        <begin position="45"/>
        <end position="55"/>
    </location>
</feature>
<feature type="binding site" evidence="15">
    <location>
        <position position="712"/>
    </location>
    <ligand>
        <name>Mg(2+)</name>
        <dbReference type="ChEBI" id="CHEBI:18420"/>
    </ligand>
</feature>
<feature type="compositionally biased region" description="Low complexity" evidence="17">
    <location>
        <begin position="30"/>
        <end position="40"/>
    </location>
</feature>
<dbReference type="NCBIfam" id="TIGR01494">
    <property type="entry name" value="ATPase_P-type"/>
    <property type="match status" value="1"/>
</dbReference>
<name>A0A1S8B7F7_9PEZI</name>
<dbReference type="Pfam" id="PF16209">
    <property type="entry name" value="PhoLip_ATPase_N"/>
    <property type="match status" value="1"/>
</dbReference>
<dbReference type="Gene3D" id="3.40.1110.10">
    <property type="entry name" value="Calcium-transporting ATPase, cytoplasmic domain N"/>
    <property type="match status" value="2"/>
</dbReference>
<feature type="binding site" evidence="14">
    <location>
        <position position="870"/>
    </location>
    <ligand>
        <name>ATP</name>
        <dbReference type="ChEBI" id="CHEBI:30616"/>
    </ligand>
</feature>
<feature type="binding site" evidence="14">
    <location>
        <position position="713"/>
    </location>
    <ligand>
        <name>ATP</name>
        <dbReference type="ChEBI" id="CHEBI:30616"/>
    </ligand>
</feature>
<keyword evidence="6 14" id="KW-0067">ATP-binding</keyword>
<dbReference type="Pfam" id="PF00702">
    <property type="entry name" value="Hydrolase"/>
    <property type="match status" value="1"/>
</dbReference>
<organism evidence="20 21">
    <name type="scientific">Diplodia seriata</name>
    <dbReference type="NCBI Taxonomy" id="420778"/>
    <lineage>
        <taxon>Eukaryota</taxon>
        <taxon>Fungi</taxon>
        <taxon>Dikarya</taxon>
        <taxon>Ascomycota</taxon>
        <taxon>Pezizomycotina</taxon>
        <taxon>Dothideomycetes</taxon>
        <taxon>Dothideomycetes incertae sedis</taxon>
        <taxon>Botryosphaeriales</taxon>
        <taxon>Botryosphaeriaceae</taxon>
        <taxon>Diplodia</taxon>
    </lineage>
</organism>
<feature type="transmembrane region" description="Helical" evidence="16">
    <location>
        <begin position="643"/>
        <end position="667"/>
    </location>
</feature>
<protein>
    <recommendedName>
        <fullName evidence="16">Phospholipid-transporting ATPase</fullName>
        <ecNumber evidence="16">7.6.2.1</ecNumber>
    </recommendedName>
</protein>
<dbReference type="GO" id="GO:0000287">
    <property type="term" value="F:magnesium ion binding"/>
    <property type="evidence" value="ECO:0007669"/>
    <property type="project" value="UniProtKB-UniRule"/>
</dbReference>
<evidence type="ECO:0000256" key="2">
    <source>
        <dbReference type="ARBA" id="ARBA00008109"/>
    </source>
</evidence>
<feature type="transmembrane region" description="Helical" evidence="16">
    <location>
        <begin position="1563"/>
        <end position="1583"/>
    </location>
</feature>
<dbReference type="SUPFAM" id="SSF81665">
    <property type="entry name" value="Calcium ATPase, transmembrane domain M"/>
    <property type="match status" value="1"/>
</dbReference>
<feature type="transmembrane region" description="Helical" evidence="16">
    <location>
        <begin position="1454"/>
        <end position="1481"/>
    </location>
</feature>
<dbReference type="GO" id="GO:0045332">
    <property type="term" value="P:phospholipid translocation"/>
    <property type="evidence" value="ECO:0007669"/>
    <property type="project" value="TreeGrafter"/>
</dbReference>
<dbReference type="InterPro" id="IPR032630">
    <property type="entry name" value="P_typ_ATPase_c"/>
</dbReference>
<feature type="binding site" evidence="14">
    <location>
        <position position="1318"/>
    </location>
    <ligand>
        <name>ATP</name>
        <dbReference type="ChEBI" id="CHEBI:30616"/>
    </ligand>
</feature>
<feature type="binding site" evidence="14">
    <location>
        <position position="917"/>
    </location>
    <ligand>
        <name>ATP</name>
        <dbReference type="ChEBI" id="CHEBI:30616"/>
    </ligand>
</feature>
<evidence type="ECO:0000256" key="10">
    <source>
        <dbReference type="ARBA" id="ARBA00023136"/>
    </source>
</evidence>
<feature type="transmembrane region" description="Helical" evidence="16">
    <location>
        <begin position="1487"/>
        <end position="1506"/>
    </location>
</feature>
<dbReference type="GO" id="GO:0005524">
    <property type="term" value="F:ATP binding"/>
    <property type="evidence" value="ECO:0007669"/>
    <property type="project" value="UniProtKB-UniRule"/>
</dbReference>
<evidence type="ECO:0000256" key="1">
    <source>
        <dbReference type="ARBA" id="ARBA00004141"/>
    </source>
</evidence>
<dbReference type="Pfam" id="PF16212">
    <property type="entry name" value="PhoLip_ATPase_C"/>
    <property type="match status" value="1"/>
</dbReference>
<feature type="compositionally biased region" description="Basic and acidic residues" evidence="17">
    <location>
        <begin position="1695"/>
        <end position="1717"/>
    </location>
</feature>
<comment type="similarity">
    <text evidence="2 16">Belongs to the cation transport ATPase (P-type) (TC 3.A.3) family. Type IV subfamily.</text>
</comment>
<dbReference type="GO" id="GO:0016887">
    <property type="term" value="F:ATP hydrolysis activity"/>
    <property type="evidence" value="ECO:0007669"/>
    <property type="project" value="InterPro"/>
</dbReference>
<feature type="binding site" evidence="14">
    <location>
        <position position="1293"/>
    </location>
    <ligand>
        <name>ATP</name>
        <dbReference type="ChEBI" id="CHEBI:30616"/>
    </ligand>
</feature>
<feature type="region of interest" description="Disordered" evidence="17">
    <location>
        <begin position="1684"/>
        <end position="1774"/>
    </location>
</feature>
<feature type="binding site" evidence="15">
    <location>
        <position position="1314"/>
    </location>
    <ligand>
        <name>Mg(2+)</name>
        <dbReference type="ChEBI" id="CHEBI:18420"/>
    </ligand>
</feature>
<dbReference type="GO" id="GO:0006892">
    <property type="term" value="P:post-Golgi vesicle-mediated transport"/>
    <property type="evidence" value="ECO:0007669"/>
    <property type="project" value="TreeGrafter"/>
</dbReference>
<evidence type="ECO:0000256" key="5">
    <source>
        <dbReference type="ARBA" id="ARBA00022741"/>
    </source>
</evidence>
<evidence type="ECO:0000256" key="17">
    <source>
        <dbReference type="SAM" id="MobiDB-lite"/>
    </source>
</evidence>
<feature type="compositionally biased region" description="Basic and acidic residues" evidence="17">
    <location>
        <begin position="89"/>
        <end position="101"/>
    </location>
</feature>
<dbReference type="OrthoDB" id="377733at2759"/>
<feature type="binding site" evidence="14">
    <location>
        <position position="714"/>
    </location>
    <ligand>
        <name>ATP</name>
        <dbReference type="ChEBI" id="CHEBI:30616"/>
    </ligand>
</feature>
<feature type="binding site" evidence="14">
    <location>
        <position position="1287"/>
    </location>
    <ligand>
        <name>ATP</name>
        <dbReference type="ChEBI" id="CHEBI:30616"/>
    </ligand>
</feature>
<evidence type="ECO:0000256" key="9">
    <source>
        <dbReference type="ARBA" id="ARBA00022989"/>
    </source>
</evidence>
<dbReference type="EMBL" id="MSZU01000111">
    <property type="protein sequence ID" value="OMP83131.1"/>
    <property type="molecule type" value="Genomic_DNA"/>
</dbReference>
<gene>
    <name evidence="20" type="ORF">BK809_0004512</name>
</gene>
<comment type="catalytic activity">
    <reaction evidence="11 16">
        <text>ATP + H2O + phospholipidSide 1 = ADP + phosphate + phospholipidSide 2.</text>
        <dbReference type="EC" id="7.6.2.1"/>
    </reaction>
</comment>
<dbReference type="NCBIfam" id="TIGR01652">
    <property type="entry name" value="ATPase-Plipid"/>
    <property type="match status" value="2"/>
</dbReference>
<evidence type="ECO:0000256" key="15">
    <source>
        <dbReference type="PIRSR" id="PIRSR606539-3"/>
    </source>
</evidence>
<feature type="transmembrane region" description="Helical" evidence="16">
    <location>
        <begin position="600"/>
        <end position="623"/>
    </location>
</feature>
<evidence type="ECO:0000256" key="14">
    <source>
        <dbReference type="PIRSR" id="PIRSR606539-2"/>
    </source>
</evidence>